<evidence type="ECO:0000256" key="2">
    <source>
        <dbReference type="ARBA" id="ARBA00023125"/>
    </source>
</evidence>
<keyword evidence="6" id="KW-1185">Reference proteome</keyword>
<organism evidence="5 6">
    <name type="scientific">Psychromicrobium silvestre</name>
    <dbReference type="NCBI Taxonomy" id="1645614"/>
    <lineage>
        <taxon>Bacteria</taxon>
        <taxon>Bacillati</taxon>
        <taxon>Actinomycetota</taxon>
        <taxon>Actinomycetes</taxon>
        <taxon>Micrococcales</taxon>
        <taxon>Micrococcaceae</taxon>
        <taxon>Psychromicrobium</taxon>
    </lineage>
</organism>
<keyword evidence="1" id="KW-0805">Transcription regulation</keyword>
<reference evidence="5 6" key="1">
    <citation type="submission" date="2020-07" db="EMBL/GenBank/DDBJ databases">
        <title>Sequencing the genomes of 1000 actinobacteria strains.</title>
        <authorList>
            <person name="Klenk H.-P."/>
        </authorList>
    </citation>
    <scope>NUCLEOTIDE SEQUENCE [LARGE SCALE GENOMIC DNA]</scope>
    <source>
        <strain evidence="5 6">DSM 102047</strain>
    </source>
</reference>
<sequence>MPLRSDWSQRPCPIARGLETFGDPWSMMVLREIFFGNNRFTAIKERLQVADTVLSKRLAGLCEAGLLERRKYDGGQRSRLEYVLTEAGADALPIFNALTLWSEKHLNPPSDQAHMYLLHRDCGQRSNSAERCEHCGTELTARNTSWHSLTRSEQPIPLDLALAGTAQGSAA</sequence>
<evidence type="ECO:0000259" key="4">
    <source>
        <dbReference type="PROSITE" id="PS51118"/>
    </source>
</evidence>
<evidence type="ECO:0000313" key="5">
    <source>
        <dbReference type="EMBL" id="NYE95373.1"/>
    </source>
</evidence>
<evidence type="ECO:0000256" key="3">
    <source>
        <dbReference type="ARBA" id="ARBA00023163"/>
    </source>
</evidence>
<evidence type="ECO:0000256" key="1">
    <source>
        <dbReference type="ARBA" id="ARBA00023015"/>
    </source>
</evidence>
<dbReference type="EMBL" id="JACBYQ010000001">
    <property type="protein sequence ID" value="NYE95373.1"/>
    <property type="molecule type" value="Genomic_DNA"/>
</dbReference>
<dbReference type="SUPFAM" id="SSF46785">
    <property type="entry name" value="Winged helix' DNA-binding domain"/>
    <property type="match status" value="1"/>
</dbReference>
<dbReference type="RefSeq" id="WP_179389018.1">
    <property type="nucleotide sequence ID" value="NZ_JACBYQ010000001.1"/>
</dbReference>
<dbReference type="PANTHER" id="PTHR33204">
    <property type="entry name" value="TRANSCRIPTIONAL REGULATOR, MARR FAMILY"/>
    <property type="match status" value="1"/>
</dbReference>
<dbReference type="Gene3D" id="1.10.10.10">
    <property type="entry name" value="Winged helix-like DNA-binding domain superfamily/Winged helix DNA-binding domain"/>
    <property type="match status" value="1"/>
</dbReference>
<dbReference type="GO" id="GO:0003677">
    <property type="term" value="F:DNA binding"/>
    <property type="evidence" value="ECO:0007669"/>
    <property type="project" value="UniProtKB-KW"/>
</dbReference>
<keyword evidence="3" id="KW-0804">Transcription</keyword>
<comment type="caution">
    <text evidence="5">The sequence shown here is derived from an EMBL/GenBank/DDBJ whole genome shotgun (WGS) entry which is preliminary data.</text>
</comment>
<evidence type="ECO:0000313" key="6">
    <source>
        <dbReference type="Proteomes" id="UP000521748"/>
    </source>
</evidence>
<dbReference type="PANTHER" id="PTHR33204:SF18">
    <property type="entry name" value="TRANSCRIPTIONAL REGULATORY PROTEIN"/>
    <property type="match status" value="1"/>
</dbReference>
<dbReference type="InterPro" id="IPR036390">
    <property type="entry name" value="WH_DNA-bd_sf"/>
</dbReference>
<dbReference type="Pfam" id="PF01638">
    <property type="entry name" value="HxlR"/>
    <property type="match status" value="1"/>
</dbReference>
<dbReference type="PROSITE" id="PS51118">
    <property type="entry name" value="HTH_HXLR"/>
    <property type="match status" value="1"/>
</dbReference>
<dbReference type="InterPro" id="IPR036388">
    <property type="entry name" value="WH-like_DNA-bd_sf"/>
</dbReference>
<proteinExistence type="predicted"/>
<name>A0A7Y9S6E7_9MICC</name>
<dbReference type="AlphaFoldDB" id="A0A7Y9S6E7"/>
<feature type="domain" description="HTH hxlR-type" evidence="4">
    <location>
        <begin position="12"/>
        <end position="110"/>
    </location>
</feature>
<keyword evidence="2 5" id="KW-0238">DNA-binding</keyword>
<protein>
    <submittedName>
        <fullName evidence="5">DNA-binding HxlR family transcriptional regulator</fullName>
    </submittedName>
</protein>
<gene>
    <name evidence="5" type="ORF">FHU41_001594</name>
</gene>
<dbReference type="Proteomes" id="UP000521748">
    <property type="component" value="Unassembled WGS sequence"/>
</dbReference>
<dbReference type="InterPro" id="IPR002577">
    <property type="entry name" value="HTH_HxlR"/>
</dbReference>
<accession>A0A7Y9S6E7</accession>